<feature type="compositionally biased region" description="Basic and acidic residues" evidence="1">
    <location>
        <begin position="56"/>
        <end position="71"/>
    </location>
</feature>
<keyword evidence="3" id="KW-1185">Reference proteome</keyword>
<dbReference type="RefSeq" id="WP_066354896.1">
    <property type="nucleotide sequence ID" value="NZ_LOED01000038.1"/>
</dbReference>
<dbReference type="AlphaFoldDB" id="A0A140L2U3"/>
<evidence type="ECO:0000313" key="3">
    <source>
        <dbReference type="Proteomes" id="UP000070427"/>
    </source>
</evidence>
<accession>A0A140L2U3</accession>
<comment type="caution">
    <text evidence="2">The sequence shown here is derived from an EMBL/GenBank/DDBJ whole genome shotgun (WGS) entry which is preliminary data.</text>
</comment>
<evidence type="ECO:0000256" key="1">
    <source>
        <dbReference type="SAM" id="MobiDB-lite"/>
    </source>
</evidence>
<gene>
    <name evidence="2" type="ORF">AN618_21600</name>
</gene>
<dbReference type="InParanoid" id="A0A140L2U3"/>
<proteinExistence type="predicted"/>
<sequence length="85" mass="9981">MKDKRLSVRLPSDHPIWQEKPGKRSGIVKEALRLYYDFSNYLKEIKLASSPTPEAANDREQPAQKEEPVDNRLFSEDFIEKMFNL</sequence>
<protein>
    <submittedName>
        <fullName evidence="2">Uncharacterized protein</fullName>
    </submittedName>
</protein>
<organism evidence="2 3">
    <name type="scientific">Fervidicola ferrireducens</name>
    <dbReference type="NCBI Taxonomy" id="520764"/>
    <lineage>
        <taxon>Bacteria</taxon>
        <taxon>Bacillati</taxon>
        <taxon>Bacillota</taxon>
        <taxon>Clostridia</taxon>
        <taxon>Thermosediminibacterales</taxon>
        <taxon>Thermosediminibacteraceae</taxon>
        <taxon>Fervidicola</taxon>
    </lineage>
</organism>
<reference evidence="2 3" key="1">
    <citation type="submission" date="2015-12" db="EMBL/GenBank/DDBJ databases">
        <title>Draft genome sequnece of Fervidicola ferrireducens strain Y170.</title>
        <authorList>
            <person name="Patel B.K."/>
        </authorList>
    </citation>
    <scope>NUCLEOTIDE SEQUENCE [LARGE SCALE GENOMIC DNA]</scope>
    <source>
        <strain evidence="2 3">Y170</strain>
    </source>
</reference>
<dbReference type="Proteomes" id="UP000070427">
    <property type="component" value="Unassembled WGS sequence"/>
</dbReference>
<dbReference type="OrthoDB" id="1716807at2"/>
<evidence type="ECO:0000313" key="2">
    <source>
        <dbReference type="EMBL" id="KXG74868.1"/>
    </source>
</evidence>
<dbReference type="EMBL" id="LOED01000038">
    <property type="protein sequence ID" value="KXG74868.1"/>
    <property type="molecule type" value="Genomic_DNA"/>
</dbReference>
<feature type="region of interest" description="Disordered" evidence="1">
    <location>
        <begin position="49"/>
        <end position="71"/>
    </location>
</feature>
<name>A0A140L2U3_9FIRM</name>